<dbReference type="AlphaFoldDB" id="A0A1X7UC07"/>
<dbReference type="PANTHER" id="PTHR11046">
    <property type="entry name" value="OLIGORIBONUCLEASE, MITOCHONDRIAL"/>
    <property type="match status" value="1"/>
</dbReference>
<accession>A0A1X7UC07</accession>
<dbReference type="GO" id="GO:0000175">
    <property type="term" value="F:3'-5'-RNA exonuclease activity"/>
    <property type="evidence" value="ECO:0007669"/>
    <property type="project" value="InterPro"/>
</dbReference>
<dbReference type="InParanoid" id="A0A1X7UC07"/>
<dbReference type="PANTHER" id="PTHR11046:SF29">
    <property type="match status" value="1"/>
</dbReference>
<protein>
    <submittedName>
        <fullName evidence="2">Uncharacterized protein</fullName>
    </submittedName>
</protein>
<sequence length="179" mass="20360">CRALGIVDKLVTGPLWRYLSLSGTSVLNMSSIYTSMKEKFDKWADDAESLLDVSDYLIPQHKKSDEVSRVLFWLDDNDTLVHELLQLLFKSFSATVQRLLGDHLPGGEFFEVEDALVVEETKSVPTTNVNPECDFAALDRLLSQKPNATHIALESLLLYCYNKTSSWLQLNHLRNEKHC</sequence>
<dbReference type="EnsemblMetazoa" id="Aqu2.1.25479_001">
    <property type="protein sequence ID" value="Aqu2.1.25479_001"/>
    <property type="gene ID" value="Aqu2.1.25479"/>
</dbReference>
<evidence type="ECO:0000313" key="2">
    <source>
        <dbReference type="EnsemblMetazoa" id="Aqu2.1.25479_001"/>
    </source>
</evidence>
<dbReference type="InterPro" id="IPR022894">
    <property type="entry name" value="Oligoribonuclease"/>
</dbReference>
<reference evidence="2" key="1">
    <citation type="submission" date="2017-05" db="UniProtKB">
        <authorList>
            <consortium name="EnsemblMetazoa"/>
        </authorList>
    </citation>
    <scope>IDENTIFICATION</scope>
</reference>
<organism evidence="2">
    <name type="scientific">Amphimedon queenslandica</name>
    <name type="common">Sponge</name>
    <dbReference type="NCBI Taxonomy" id="400682"/>
    <lineage>
        <taxon>Eukaryota</taxon>
        <taxon>Metazoa</taxon>
        <taxon>Porifera</taxon>
        <taxon>Demospongiae</taxon>
        <taxon>Heteroscleromorpha</taxon>
        <taxon>Haplosclerida</taxon>
        <taxon>Niphatidae</taxon>
        <taxon>Amphimedon</taxon>
    </lineage>
</organism>
<proteinExistence type="predicted"/>
<keyword evidence="1" id="KW-0378">Hydrolase</keyword>
<name>A0A1X7UC07_AMPQE</name>
<evidence type="ECO:0000256" key="1">
    <source>
        <dbReference type="ARBA" id="ARBA00022722"/>
    </source>
</evidence>
<keyword evidence="1" id="KW-0540">Nuclease</keyword>